<dbReference type="Pfam" id="PF17236">
    <property type="entry name" value="SU10_MCP"/>
    <property type="match status" value="1"/>
</dbReference>
<organism evidence="1 2">
    <name type="scientific">Burkholderia multivorans</name>
    <dbReference type="NCBI Taxonomy" id="87883"/>
    <lineage>
        <taxon>Bacteria</taxon>
        <taxon>Pseudomonadati</taxon>
        <taxon>Pseudomonadota</taxon>
        <taxon>Betaproteobacteria</taxon>
        <taxon>Burkholderiales</taxon>
        <taxon>Burkholderiaceae</taxon>
        <taxon>Burkholderia</taxon>
        <taxon>Burkholderia cepacia complex</taxon>
    </lineage>
</organism>
<protein>
    <submittedName>
        <fullName evidence="1">DUF5309 domain-containing protein</fullName>
    </submittedName>
</protein>
<evidence type="ECO:0000313" key="2">
    <source>
        <dbReference type="Proteomes" id="UP001196915"/>
    </source>
</evidence>
<dbReference type="RefSeq" id="WP_217084699.1">
    <property type="nucleotide sequence ID" value="NZ_CAJHCY010000007.1"/>
</dbReference>
<reference evidence="1" key="1">
    <citation type="submission" date="2021-06" db="EMBL/GenBank/DDBJ databases">
        <title>A collection of bacterial strains from the Burkholderia cepacia Research Laboratory and Repository.</title>
        <authorList>
            <person name="Lipuma J."/>
            <person name="Spilker T."/>
        </authorList>
    </citation>
    <scope>NUCLEOTIDE SEQUENCE</scope>
    <source>
        <strain evidence="1">AU37435</strain>
    </source>
</reference>
<comment type="caution">
    <text evidence="1">The sequence shown here is derived from an EMBL/GenBank/DDBJ whole genome shotgun (WGS) entry which is preliminary data.</text>
</comment>
<sequence>MPANTYTTYTAVGNREDLINKVFQISPTDTPFTSAIEKTDAEGVYHEWQTDSLRAPTDSNAAVEGADATYNEQDPTKRIGNRCQIVQDTFSVSGTQEAVKRAGPKEVARLSAKKAIELKKDIEATSLVSGAAVVGSKTVARKMRGVKGWCETNFLGGAGAAAPDPDNNTPPVAGTARPFTEDLLKEALRLAYEAGGNVTQVHMRPVDKQRASGFAGNATRMESVNGTGKTAVLQTSYSIYASDFGNVAMIPNRVMSAVNDTAVYAIDPSMWALATLRGFEKEELAKVGDARNWKITWEGTLEARNEASSAQIRDLAA</sequence>
<dbReference type="EMBL" id="JAHPMX010000012">
    <property type="protein sequence ID" value="MBU9358900.1"/>
    <property type="molecule type" value="Genomic_DNA"/>
</dbReference>
<dbReference type="Proteomes" id="UP001196915">
    <property type="component" value="Unassembled WGS sequence"/>
</dbReference>
<proteinExistence type="predicted"/>
<name>A0AAP2HN81_9BURK</name>
<evidence type="ECO:0000313" key="1">
    <source>
        <dbReference type="EMBL" id="MBU9358900.1"/>
    </source>
</evidence>
<dbReference type="InterPro" id="IPR035198">
    <property type="entry name" value="SU10_MCP"/>
</dbReference>
<dbReference type="AlphaFoldDB" id="A0AAP2HN81"/>
<accession>A0AAP2HN81</accession>
<gene>
    <name evidence="1" type="ORF">KTE52_21420</name>
</gene>